<name>A0A6A5QTD7_AMPQU</name>
<dbReference type="SUPFAM" id="SSF52540">
    <property type="entry name" value="P-loop containing nucleoside triphosphate hydrolases"/>
    <property type="match status" value="1"/>
</dbReference>
<dbReference type="Pfam" id="PF00350">
    <property type="entry name" value="Dynamin_N"/>
    <property type="match status" value="1"/>
</dbReference>
<feature type="compositionally biased region" description="Acidic residues" evidence="1">
    <location>
        <begin position="425"/>
        <end position="451"/>
    </location>
</feature>
<dbReference type="PANTHER" id="PTHR36681:SF3">
    <property type="entry name" value="NUCLEAR GTPASE, GERMINAL CENTER-ASSOCIATED, TANDEM DUPLICATE 3"/>
    <property type="match status" value="1"/>
</dbReference>
<proteinExistence type="predicted"/>
<evidence type="ECO:0000313" key="4">
    <source>
        <dbReference type="EMBL" id="KAF1918118.1"/>
    </source>
</evidence>
<gene>
    <name evidence="4" type="ORF">BDU57DRAFT_528585</name>
</gene>
<feature type="region of interest" description="Disordered" evidence="1">
    <location>
        <begin position="997"/>
        <end position="1059"/>
    </location>
</feature>
<organism evidence="4 5">
    <name type="scientific">Ampelomyces quisqualis</name>
    <name type="common">Powdery mildew agent</name>
    <dbReference type="NCBI Taxonomy" id="50730"/>
    <lineage>
        <taxon>Eukaryota</taxon>
        <taxon>Fungi</taxon>
        <taxon>Dikarya</taxon>
        <taxon>Ascomycota</taxon>
        <taxon>Pezizomycotina</taxon>
        <taxon>Dothideomycetes</taxon>
        <taxon>Pleosporomycetidae</taxon>
        <taxon>Pleosporales</taxon>
        <taxon>Pleosporineae</taxon>
        <taxon>Phaeosphaeriaceae</taxon>
        <taxon>Ampelomyces</taxon>
    </lineage>
</organism>
<keyword evidence="5" id="KW-1185">Reference proteome</keyword>
<evidence type="ECO:0000313" key="5">
    <source>
        <dbReference type="Proteomes" id="UP000800096"/>
    </source>
</evidence>
<evidence type="ECO:0000256" key="1">
    <source>
        <dbReference type="SAM" id="MobiDB-lite"/>
    </source>
</evidence>
<feature type="domain" description="DUF7605" evidence="3">
    <location>
        <begin position="717"/>
        <end position="876"/>
    </location>
</feature>
<sequence>MLEAGVAQALQVLQSLKLSFERYAEHHDARAWIEAIEKLIPQANRKRTIVGVVGNTGAGKSSVINAMLDEERLVPTNCMRACTAVVTEMSWNDSTEPARKYRAEIEFITREDWEKEVTTLMKEFLTETGTISRDASDENSDAGIAWAKFHSVYPKRTRDSLSDCTVESLMAERSVMAILGTTKKISTAYPDLFYQQLQRYVDSKEKVTKKGKDKGQEKQKKTFEMEYWPLIKVVKIYVKAPALSTGAVIVDLPGVHDSNAARAAVAQGYMKQCTGLWIVAPINRAVDDKAAKTLLGETFKRQLKYDGGFSSVTFICSKTDDISITEAIDTLELEDEVEELYEQQRNRKRKIKALQDKNKELGESQAVYKIALKETAKDIDTWEELRDRLENGETVYPPKPKQNKRKKFHGRQNDARKRQQKDRDDSEDDFIVSDDENTQSESDDASDDEDIQAPQVPLTEDEARIKIKDLREAKKSARRASLELSTQMKELKPRIRDLEAEISGIEGDISHICIAGRNDYSKRAIQQDFASGLKELDQENAAEEDEDNFNPDEDMRDYEQVAKSLPVFCVSSRAYQQMCGRLQKDARVPGFKTLEETDMPQLQAHCKKLTEAGRIATARSFLLSLCQQLTTFSLWASDDGTGLKMTDDDKRKQVKYLENRLSGLERGLEEAVRACLNVMKKEMNDQIFDKYPDLINEAIAAAPGTAQKWGAHKMDGGLFWATYKAVVRRDGIYHSSSAGHRDFNADLVSPIIKKLATGWERAFQSRLPKAFDAFIKDSGRLLHSFHQAVEERARSNGVGLANLAALKTQIYTYEQLFADLNQVLVARMTELQREANRDFTPTIANIMHTVYDICTNEHGTGSFKRMKEHMTNFVTQYRHRMFHDATVTVKNHLDAMCKELEDVMEERADEIFIMMKADYNRVLGGGQLPTGQATAVLPRAERAMRSEVMQILRSVDAHFEPIARGEIKHVNSAEQGDAPADEQDVMDEDNDEGAFMSAHELTGHADDDSMGDVNDTAMTEPTPSKHRSTDVPTSGDSEKENSERLTPTGNDMFADDDEL</sequence>
<dbReference type="EMBL" id="ML979134">
    <property type="protein sequence ID" value="KAF1918118.1"/>
    <property type="molecule type" value="Genomic_DNA"/>
</dbReference>
<dbReference type="Gene3D" id="3.40.50.300">
    <property type="entry name" value="P-loop containing nucleotide triphosphate hydrolases"/>
    <property type="match status" value="1"/>
</dbReference>
<feature type="domain" description="Dynamin N-terminal" evidence="2">
    <location>
        <begin position="50"/>
        <end position="295"/>
    </location>
</feature>
<evidence type="ECO:0000259" key="3">
    <source>
        <dbReference type="Pfam" id="PF24564"/>
    </source>
</evidence>
<protein>
    <recommendedName>
        <fullName evidence="6">P-loop containing nucleoside triphosphate hydrolase protein</fullName>
    </recommendedName>
</protein>
<feature type="compositionally biased region" description="Basic and acidic residues" evidence="1">
    <location>
        <begin position="411"/>
        <end position="424"/>
    </location>
</feature>
<evidence type="ECO:0008006" key="6">
    <source>
        <dbReference type="Google" id="ProtNLM"/>
    </source>
</evidence>
<feature type="region of interest" description="Disordered" evidence="1">
    <location>
        <begin position="390"/>
        <end position="462"/>
    </location>
</feature>
<feature type="compositionally biased region" description="Basic residues" evidence="1">
    <location>
        <begin position="401"/>
        <end position="410"/>
    </location>
</feature>
<dbReference type="OrthoDB" id="3598281at2759"/>
<dbReference type="AlphaFoldDB" id="A0A6A5QTD7"/>
<dbReference type="InterPro" id="IPR056024">
    <property type="entry name" value="DUF7605"/>
</dbReference>
<dbReference type="Proteomes" id="UP000800096">
    <property type="component" value="Unassembled WGS sequence"/>
</dbReference>
<dbReference type="Pfam" id="PF24564">
    <property type="entry name" value="DUF7605"/>
    <property type="match status" value="1"/>
</dbReference>
<accession>A0A6A5QTD7</accession>
<reference evidence="4" key="1">
    <citation type="journal article" date="2020" name="Stud. Mycol.">
        <title>101 Dothideomycetes genomes: a test case for predicting lifestyles and emergence of pathogens.</title>
        <authorList>
            <person name="Haridas S."/>
            <person name="Albert R."/>
            <person name="Binder M."/>
            <person name="Bloem J."/>
            <person name="Labutti K."/>
            <person name="Salamov A."/>
            <person name="Andreopoulos B."/>
            <person name="Baker S."/>
            <person name="Barry K."/>
            <person name="Bills G."/>
            <person name="Bluhm B."/>
            <person name="Cannon C."/>
            <person name="Castanera R."/>
            <person name="Culley D."/>
            <person name="Daum C."/>
            <person name="Ezra D."/>
            <person name="Gonzalez J."/>
            <person name="Henrissat B."/>
            <person name="Kuo A."/>
            <person name="Liang C."/>
            <person name="Lipzen A."/>
            <person name="Lutzoni F."/>
            <person name="Magnuson J."/>
            <person name="Mondo S."/>
            <person name="Nolan M."/>
            <person name="Ohm R."/>
            <person name="Pangilinan J."/>
            <person name="Park H.-J."/>
            <person name="Ramirez L."/>
            <person name="Alfaro M."/>
            <person name="Sun H."/>
            <person name="Tritt A."/>
            <person name="Yoshinaga Y."/>
            <person name="Zwiers L.-H."/>
            <person name="Turgeon B."/>
            <person name="Goodwin S."/>
            <person name="Spatafora J."/>
            <person name="Crous P."/>
            <person name="Grigoriev I."/>
        </authorList>
    </citation>
    <scope>NUCLEOTIDE SEQUENCE</scope>
    <source>
        <strain evidence="4">HMLAC05119</strain>
    </source>
</reference>
<dbReference type="InterPro" id="IPR045063">
    <property type="entry name" value="Dynamin_N"/>
</dbReference>
<dbReference type="InterPro" id="IPR027417">
    <property type="entry name" value="P-loop_NTPase"/>
</dbReference>
<evidence type="ECO:0000259" key="2">
    <source>
        <dbReference type="Pfam" id="PF00350"/>
    </source>
</evidence>
<dbReference type="PANTHER" id="PTHR36681">
    <property type="entry name" value="NUCLEAR GTPASE, GERMINAL CENTER-ASSOCIATED, TANDEM DUPLICATE 3"/>
    <property type="match status" value="1"/>
</dbReference>
<feature type="region of interest" description="Disordered" evidence="1">
    <location>
        <begin position="967"/>
        <end position="986"/>
    </location>
</feature>